<name>A0ABW2L1Q1_9PROT</name>
<evidence type="ECO:0000256" key="5">
    <source>
        <dbReference type="SAM" id="MobiDB-lite"/>
    </source>
</evidence>
<dbReference type="PROSITE" id="PS50931">
    <property type="entry name" value="HTH_LYSR"/>
    <property type="match status" value="1"/>
</dbReference>
<dbReference type="EMBL" id="JBHTCM010000028">
    <property type="protein sequence ID" value="MFC7335293.1"/>
    <property type="molecule type" value="Genomic_DNA"/>
</dbReference>
<dbReference type="InterPro" id="IPR050950">
    <property type="entry name" value="HTH-type_LysR_regulators"/>
</dbReference>
<dbReference type="RefSeq" id="WP_377360825.1">
    <property type="nucleotide sequence ID" value="NZ_JBHTCM010000028.1"/>
</dbReference>
<keyword evidence="3" id="KW-0238">DNA-binding</keyword>
<evidence type="ECO:0000313" key="8">
    <source>
        <dbReference type="Proteomes" id="UP001596456"/>
    </source>
</evidence>
<dbReference type="SUPFAM" id="SSF46785">
    <property type="entry name" value="Winged helix' DNA-binding domain"/>
    <property type="match status" value="1"/>
</dbReference>
<evidence type="ECO:0000313" key="7">
    <source>
        <dbReference type="EMBL" id="MFC7335293.1"/>
    </source>
</evidence>
<dbReference type="InterPro" id="IPR036388">
    <property type="entry name" value="WH-like_DNA-bd_sf"/>
</dbReference>
<organism evidence="7 8">
    <name type="scientific">Rhodocista pekingensis</name>
    <dbReference type="NCBI Taxonomy" id="201185"/>
    <lineage>
        <taxon>Bacteria</taxon>
        <taxon>Pseudomonadati</taxon>
        <taxon>Pseudomonadota</taxon>
        <taxon>Alphaproteobacteria</taxon>
        <taxon>Rhodospirillales</taxon>
        <taxon>Azospirillaceae</taxon>
        <taxon>Rhodocista</taxon>
    </lineage>
</organism>
<accession>A0ABW2L1Q1</accession>
<dbReference type="SUPFAM" id="SSF53850">
    <property type="entry name" value="Periplasmic binding protein-like II"/>
    <property type="match status" value="1"/>
</dbReference>
<protein>
    <submittedName>
        <fullName evidence="7">LysR family transcriptional regulator</fullName>
    </submittedName>
</protein>
<dbReference type="InterPro" id="IPR005119">
    <property type="entry name" value="LysR_subst-bd"/>
</dbReference>
<evidence type="ECO:0000256" key="3">
    <source>
        <dbReference type="ARBA" id="ARBA00023125"/>
    </source>
</evidence>
<comment type="similarity">
    <text evidence="1">Belongs to the LysR transcriptional regulatory family.</text>
</comment>
<comment type="caution">
    <text evidence="7">The sequence shown here is derived from an EMBL/GenBank/DDBJ whole genome shotgun (WGS) entry which is preliminary data.</text>
</comment>
<dbReference type="PANTHER" id="PTHR30419:SF30">
    <property type="entry name" value="LYSR FAMILY TRANSCRIPTIONAL REGULATOR"/>
    <property type="match status" value="1"/>
</dbReference>
<proteinExistence type="inferred from homology"/>
<evidence type="ECO:0000256" key="4">
    <source>
        <dbReference type="ARBA" id="ARBA00023163"/>
    </source>
</evidence>
<keyword evidence="2" id="KW-0805">Transcription regulation</keyword>
<sequence>MNLRQLQHFVALAETGSVRRTSARLNLSQPALSKSIRALEEDLGVVLFDRLPRGLRLTPVGTWLLSRSVPLLAEARQLRNEIELIRRQTGSEVRIAAGTVLCASLIPRSLARLREVAPSIRGIVSAGYWDDQKTMLLNAEIDFLVADARDLEDIAEFELARLPVEPICAFARPGHPLAGRRGLTPADLRGFDAAGLTRLPKGLERVLRDLPDLPVGGGSAVGSDDFGLLRTVAAASDLLLFAPPGAVSDQTGRGELVRLDLSLPVEVQTHFAIVWRRDRGLSPSAELLKRTILECAALPPPVSPSPAAAARGPRSAPAATAETA</sequence>
<reference evidence="8" key="1">
    <citation type="journal article" date="2019" name="Int. J. Syst. Evol. Microbiol.">
        <title>The Global Catalogue of Microorganisms (GCM) 10K type strain sequencing project: providing services to taxonomists for standard genome sequencing and annotation.</title>
        <authorList>
            <consortium name="The Broad Institute Genomics Platform"/>
            <consortium name="The Broad Institute Genome Sequencing Center for Infectious Disease"/>
            <person name="Wu L."/>
            <person name="Ma J."/>
        </authorList>
    </citation>
    <scope>NUCLEOTIDE SEQUENCE [LARGE SCALE GENOMIC DNA]</scope>
    <source>
        <strain evidence="8">CGMCC 1.16275</strain>
    </source>
</reference>
<dbReference type="PRINTS" id="PR00039">
    <property type="entry name" value="HTHLYSR"/>
</dbReference>
<evidence type="ECO:0000256" key="2">
    <source>
        <dbReference type="ARBA" id="ARBA00023015"/>
    </source>
</evidence>
<dbReference type="Pfam" id="PF00126">
    <property type="entry name" value="HTH_1"/>
    <property type="match status" value="1"/>
</dbReference>
<dbReference type="InterPro" id="IPR000847">
    <property type="entry name" value="LysR_HTH_N"/>
</dbReference>
<feature type="domain" description="HTH lysR-type" evidence="6">
    <location>
        <begin position="1"/>
        <end position="58"/>
    </location>
</feature>
<dbReference type="Pfam" id="PF03466">
    <property type="entry name" value="LysR_substrate"/>
    <property type="match status" value="1"/>
</dbReference>
<keyword evidence="8" id="KW-1185">Reference proteome</keyword>
<dbReference type="Proteomes" id="UP001596456">
    <property type="component" value="Unassembled WGS sequence"/>
</dbReference>
<dbReference type="InterPro" id="IPR036390">
    <property type="entry name" value="WH_DNA-bd_sf"/>
</dbReference>
<dbReference type="Gene3D" id="1.10.10.10">
    <property type="entry name" value="Winged helix-like DNA-binding domain superfamily/Winged helix DNA-binding domain"/>
    <property type="match status" value="1"/>
</dbReference>
<evidence type="ECO:0000259" key="6">
    <source>
        <dbReference type="PROSITE" id="PS50931"/>
    </source>
</evidence>
<feature type="compositionally biased region" description="Low complexity" evidence="5">
    <location>
        <begin position="305"/>
        <end position="324"/>
    </location>
</feature>
<dbReference type="CDD" id="cd05466">
    <property type="entry name" value="PBP2_LTTR_substrate"/>
    <property type="match status" value="1"/>
</dbReference>
<feature type="region of interest" description="Disordered" evidence="5">
    <location>
        <begin position="302"/>
        <end position="324"/>
    </location>
</feature>
<gene>
    <name evidence="7" type="ORF">ACFQPS_19150</name>
</gene>
<dbReference type="PANTHER" id="PTHR30419">
    <property type="entry name" value="HTH-TYPE TRANSCRIPTIONAL REGULATOR YBHD"/>
    <property type="match status" value="1"/>
</dbReference>
<keyword evidence="4" id="KW-0804">Transcription</keyword>
<dbReference type="Gene3D" id="3.40.190.10">
    <property type="entry name" value="Periplasmic binding protein-like II"/>
    <property type="match status" value="2"/>
</dbReference>
<evidence type="ECO:0000256" key="1">
    <source>
        <dbReference type="ARBA" id="ARBA00009437"/>
    </source>
</evidence>